<keyword evidence="4" id="KW-1185">Reference proteome</keyword>
<evidence type="ECO:0000256" key="2">
    <source>
        <dbReference type="RuleBase" id="RU000363"/>
    </source>
</evidence>
<keyword evidence="1" id="KW-0560">Oxidoreductase</keyword>
<dbReference type="PANTHER" id="PTHR43157">
    <property type="entry name" value="PHOSPHATIDYLINOSITOL-GLYCAN BIOSYNTHESIS CLASS F PROTEIN-RELATED"/>
    <property type="match status" value="1"/>
</dbReference>
<dbReference type="Proteomes" id="UP000052982">
    <property type="component" value="Unassembled WGS sequence"/>
</dbReference>
<organism evidence="3 4">
    <name type="scientific">Streptomyces griseoruber</name>
    <dbReference type="NCBI Taxonomy" id="1943"/>
    <lineage>
        <taxon>Bacteria</taxon>
        <taxon>Bacillati</taxon>
        <taxon>Actinomycetota</taxon>
        <taxon>Actinomycetes</taxon>
        <taxon>Kitasatosporales</taxon>
        <taxon>Streptomycetaceae</taxon>
        <taxon>Streptomyces</taxon>
    </lineage>
</organism>
<dbReference type="InterPro" id="IPR036291">
    <property type="entry name" value="NAD(P)-bd_dom_sf"/>
</dbReference>
<evidence type="ECO:0000256" key="1">
    <source>
        <dbReference type="ARBA" id="ARBA00023002"/>
    </source>
</evidence>
<dbReference type="EMBL" id="LMWW01000042">
    <property type="protein sequence ID" value="KUN80457.1"/>
    <property type="molecule type" value="Genomic_DNA"/>
</dbReference>
<evidence type="ECO:0000313" key="3">
    <source>
        <dbReference type="EMBL" id="KUN80457.1"/>
    </source>
</evidence>
<dbReference type="AlphaFoldDB" id="A0A101SUK4"/>
<dbReference type="PRINTS" id="PR00080">
    <property type="entry name" value="SDRFAMILY"/>
</dbReference>
<reference evidence="3 4" key="1">
    <citation type="submission" date="2015-10" db="EMBL/GenBank/DDBJ databases">
        <title>Draft genome sequence of Streptomyces griseoruber DSM 40281, type strain for the species Streptomyces griseoruber.</title>
        <authorList>
            <person name="Ruckert C."/>
            <person name="Winkler A."/>
            <person name="Kalinowski J."/>
            <person name="Kampfer P."/>
            <person name="Glaeser S."/>
        </authorList>
    </citation>
    <scope>NUCLEOTIDE SEQUENCE [LARGE SCALE GENOMIC DNA]</scope>
    <source>
        <strain evidence="3 4">DSM 40281</strain>
    </source>
</reference>
<dbReference type="InterPro" id="IPR002347">
    <property type="entry name" value="SDR_fam"/>
</dbReference>
<name>A0A101SUK4_9ACTN</name>
<comment type="caution">
    <text evidence="3">The sequence shown here is derived from an EMBL/GenBank/DDBJ whole genome shotgun (WGS) entry which is preliminary data.</text>
</comment>
<proteinExistence type="inferred from homology"/>
<dbReference type="SUPFAM" id="SSF51735">
    <property type="entry name" value="NAD(P)-binding Rossmann-fold domains"/>
    <property type="match status" value="1"/>
</dbReference>
<dbReference type="OrthoDB" id="3237043at2"/>
<sequence>MSTILITGATSGLGRYVAFELVRSGHLVLAHGRDPDRTRALVEELGAEGAAEGFVADLASLARVRELGARVAGAHPELDVLINNAGVGAGSPGSGREVSADGHELRLAVNYLAPVALTRALLPVLRANPPARIVNVGSLGQEPLDTDDPGFTRGYDGFAAYCRSKFALAAHTFALAEELADTGVAVNVLHPATFMDTTMVREGGVTPWTTVADGAPGVLALATRSLGTGRFYDGTRPARAHEDTYDPEVRDRLARLTGHLLTN</sequence>
<comment type="similarity">
    <text evidence="2">Belongs to the short-chain dehydrogenases/reductases (SDR) family.</text>
</comment>
<dbReference type="PRINTS" id="PR00081">
    <property type="entry name" value="GDHRDH"/>
</dbReference>
<dbReference type="Pfam" id="PF00106">
    <property type="entry name" value="adh_short"/>
    <property type="match status" value="1"/>
</dbReference>
<dbReference type="STRING" id="1943.AQJ64_25585"/>
<dbReference type="GO" id="GO:0016491">
    <property type="term" value="F:oxidoreductase activity"/>
    <property type="evidence" value="ECO:0007669"/>
    <property type="project" value="UniProtKB-KW"/>
</dbReference>
<evidence type="ECO:0000313" key="4">
    <source>
        <dbReference type="Proteomes" id="UP000052982"/>
    </source>
</evidence>
<dbReference type="Gene3D" id="3.40.50.720">
    <property type="entry name" value="NAD(P)-binding Rossmann-like Domain"/>
    <property type="match status" value="1"/>
</dbReference>
<dbReference type="RefSeq" id="WP_055633286.1">
    <property type="nucleotide sequence ID" value="NZ_JBIRRP010000028.1"/>
</dbReference>
<accession>A0A101SUK4</accession>
<protein>
    <submittedName>
        <fullName evidence="3">3-oxoacyl-ACP reductase</fullName>
    </submittedName>
</protein>
<dbReference type="PANTHER" id="PTHR43157:SF31">
    <property type="entry name" value="PHOSPHATIDYLINOSITOL-GLYCAN BIOSYNTHESIS CLASS F PROTEIN"/>
    <property type="match status" value="1"/>
</dbReference>
<gene>
    <name evidence="3" type="ORF">AQJ64_25585</name>
</gene>